<protein>
    <submittedName>
        <fullName evidence="1">Uncharacterized protein</fullName>
    </submittedName>
</protein>
<dbReference type="RefSeq" id="WP_157668609.1">
    <property type="nucleotide sequence ID" value="NZ_CP021512.1"/>
</dbReference>
<evidence type="ECO:0000313" key="2">
    <source>
        <dbReference type="Proteomes" id="UP000196205"/>
    </source>
</evidence>
<geneLocation type="plasmid" evidence="2">
    <name>pap1342-3</name>
</geneLocation>
<accession>A0A1Y0Y256</accession>
<gene>
    <name evidence="1" type="ORF">S1001342_02989</name>
</gene>
<name>A0A1Y0Y256_ACEPA</name>
<evidence type="ECO:0000313" key="1">
    <source>
        <dbReference type="EMBL" id="ARW49279.1"/>
    </source>
</evidence>
<dbReference type="EMBL" id="CP021512">
    <property type="protein sequence ID" value="ARW49279.1"/>
    <property type="molecule type" value="Genomic_DNA"/>
</dbReference>
<reference evidence="1 2" key="1">
    <citation type="submission" date="2017-05" db="EMBL/GenBank/DDBJ databases">
        <title>Genome sequence of Acetobacter pasteurianus subsp. pasteurianus strain SRCM101342.</title>
        <authorList>
            <person name="Cho S.H."/>
        </authorList>
    </citation>
    <scope>NUCLEOTIDE SEQUENCE [LARGE SCALE GENOMIC DNA]</scope>
    <source>
        <strain evidence="1 2">SRCM101342</strain>
        <plasmid evidence="2">pap1342-3</plasmid>
    </source>
</reference>
<dbReference type="AlphaFoldDB" id="A0A1Y0Y256"/>
<organism evidence="1 2">
    <name type="scientific">Acetobacter pasteurianus subsp. pasteurianus</name>
    <dbReference type="NCBI Taxonomy" id="481145"/>
    <lineage>
        <taxon>Bacteria</taxon>
        <taxon>Pseudomonadati</taxon>
        <taxon>Pseudomonadota</taxon>
        <taxon>Alphaproteobacteria</taxon>
        <taxon>Acetobacterales</taxon>
        <taxon>Acetobacteraceae</taxon>
        <taxon>Acetobacter</taxon>
    </lineage>
</organism>
<dbReference type="Proteomes" id="UP000196205">
    <property type="component" value="Plasmid pAP1342-3"/>
</dbReference>
<proteinExistence type="predicted"/>
<sequence>MHKRREAGVMERVEWLNSSNNKIAQALSTWPNGHKLTQQALADATGLSIRTIRSHSKNLLNKESCIAQP</sequence>
<keyword evidence="1" id="KW-0614">Plasmid</keyword>